<feature type="domain" description="Amidohydrolase 3" evidence="1">
    <location>
        <begin position="65"/>
        <end position="568"/>
    </location>
</feature>
<dbReference type="Gene3D" id="2.30.40.10">
    <property type="entry name" value="Urease, subunit C, domain 1"/>
    <property type="match status" value="1"/>
</dbReference>
<name>A0A5C8ZIG1_9ACTN</name>
<evidence type="ECO:0000313" key="2">
    <source>
        <dbReference type="EMBL" id="TXR56660.1"/>
    </source>
</evidence>
<evidence type="ECO:0000313" key="3">
    <source>
        <dbReference type="Proteomes" id="UP000321234"/>
    </source>
</evidence>
<dbReference type="Proteomes" id="UP000321234">
    <property type="component" value="Unassembled WGS sequence"/>
</dbReference>
<dbReference type="Gene3D" id="3.20.20.140">
    <property type="entry name" value="Metal-dependent hydrolases"/>
    <property type="match status" value="1"/>
</dbReference>
<gene>
    <name evidence="2" type="ORF">FMM08_07785</name>
</gene>
<evidence type="ECO:0000259" key="1">
    <source>
        <dbReference type="Pfam" id="PF07969"/>
    </source>
</evidence>
<proteinExistence type="predicted"/>
<dbReference type="Gene3D" id="3.10.310.70">
    <property type="match status" value="1"/>
</dbReference>
<dbReference type="InterPro" id="IPR011059">
    <property type="entry name" value="Metal-dep_hydrolase_composite"/>
</dbReference>
<reference evidence="2 3" key="1">
    <citation type="submission" date="2019-07" db="EMBL/GenBank/DDBJ databases">
        <title>Quadrisphaera sp. strain DD2A genome sequencing and assembly.</title>
        <authorList>
            <person name="Kim I."/>
        </authorList>
    </citation>
    <scope>NUCLEOTIDE SEQUENCE [LARGE SCALE GENOMIC DNA]</scope>
    <source>
        <strain evidence="2 3">DD2A</strain>
    </source>
</reference>
<comment type="caution">
    <text evidence="2">The sequence shown here is derived from an EMBL/GenBank/DDBJ whole genome shotgun (WGS) entry which is preliminary data.</text>
</comment>
<dbReference type="GO" id="GO:0016810">
    <property type="term" value="F:hydrolase activity, acting on carbon-nitrogen (but not peptide) bonds"/>
    <property type="evidence" value="ECO:0007669"/>
    <property type="project" value="InterPro"/>
</dbReference>
<dbReference type="PANTHER" id="PTHR22642">
    <property type="entry name" value="IMIDAZOLONEPROPIONASE"/>
    <property type="match status" value="1"/>
</dbReference>
<accession>A0A5C8ZIG1</accession>
<dbReference type="AlphaFoldDB" id="A0A5C8ZIG1"/>
<dbReference type="SUPFAM" id="SSF51556">
    <property type="entry name" value="Metallo-dependent hydrolases"/>
    <property type="match status" value="1"/>
</dbReference>
<dbReference type="InterPro" id="IPR032466">
    <property type="entry name" value="Metal_Hydrolase"/>
</dbReference>
<protein>
    <submittedName>
        <fullName evidence="2">Amidohydrolase family protein</fullName>
    </submittedName>
</protein>
<dbReference type="InterPro" id="IPR013108">
    <property type="entry name" value="Amidohydro_3"/>
</dbReference>
<sequence>MSDTTALDDDAPARVLYRGGSVYSPADPFATAVLVEGSAVTWVGSDEAADAQAARARGAGEPLAVVELDGALVTPAFVDAHVHATETGLAMAGLDLTGARSARDVLDAVARAAAEHPGEPVLGHGWDETGWPEGRPPTAAELERAAAGAEVYLSRVDVHSAVVSPALAARAGLTDSADGRVEREAHHAARDAVHRALRQDPARRRALQRRALRAAAAAGIGSVHECSAPHVGSHDDLRDLVGLSCGSSPQDDDGGGGAALPDVLALWGELVPDADAARALVAQLALPAGRLLGFGGDLCVDGALGSRTALLREPYADLPAGAEAPRGHAYLDGAALRDHVLACTRAGLQAGVHAIGDAGLELALEAFTAAADALAAEGAPPLAASRHRIEHAVAVDAAGIATMARLGLVASVQPAFDAAWGGPEGVYAARLGRERALALHPFASLAAAGVPLALGSDSPVTPFAPWEAVRAAAFPHVREHAVSARAAFLASTRGGWRAARRDGEGALVPGGPATLAVWEPSSDLVVQAPDDRFQAWSTDVRSGTPGLPDLTPGTPAPRCLRTLVRGRTAHDAGVLA</sequence>
<dbReference type="EMBL" id="VKAC01000004">
    <property type="protein sequence ID" value="TXR56660.1"/>
    <property type="molecule type" value="Genomic_DNA"/>
</dbReference>
<dbReference type="RefSeq" id="WP_147925789.1">
    <property type="nucleotide sequence ID" value="NZ_VKAC01000004.1"/>
</dbReference>
<dbReference type="Pfam" id="PF07969">
    <property type="entry name" value="Amidohydro_3"/>
    <property type="match status" value="1"/>
</dbReference>
<dbReference type="PANTHER" id="PTHR22642:SF2">
    <property type="entry name" value="PROTEIN LONG AFTER FAR-RED 3"/>
    <property type="match status" value="1"/>
</dbReference>
<dbReference type="SUPFAM" id="SSF51338">
    <property type="entry name" value="Composite domain of metallo-dependent hydrolases"/>
    <property type="match status" value="1"/>
</dbReference>
<keyword evidence="3" id="KW-1185">Reference proteome</keyword>
<organism evidence="2 3">
    <name type="scientific">Quadrisphaera setariae</name>
    <dbReference type="NCBI Taxonomy" id="2593304"/>
    <lineage>
        <taxon>Bacteria</taxon>
        <taxon>Bacillati</taxon>
        <taxon>Actinomycetota</taxon>
        <taxon>Actinomycetes</taxon>
        <taxon>Kineosporiales</taxon>
        <taxon>Kineosporiaceae</taxon>
        <taxon>Quadrisphaera</taxon>
    </lineage>
</organism>
<dbReference type="OrthoDB" id="3238066at2"/>
<keyword evidence="2" id="KW-0378">Hydrolase</keyword>